<dbReference type="Pfam" id="PF05013">
    <property type="entry name" value="FGase"/>
    <property type="match status" value="1"/>
</dbReference>
<dbReference type="InterPro" id="IPR007709">
    <property type="entry name" value="N-FG_amidohydro"/>
</dbReference>
<dbReference type="Gene3D" id="3.40.630.40">
    <property type="entry name" value="Zn-dependent exopeptidases"/>
    <property type="match status" value="1"/>
</dbReference>
<accession>A0ABV1LUD3</accession>
<name>A0ABV1LUD3_9BURK</name>
<gene>
    <name evidence="1" type="ORF">N0A02_26105</name>
</gene>
<comment type="caution">
    <text evidence="1">The sequence shown here is derived from an EMBL/GenBank/DDBJ whole genome shotgun (WGS) entry which is preliminary data.</text>
</comment>
<protein>
    <submittedName>
        <fullName evidence="1">N-formylglutamate amidohydrolase</fullName>
    </submittedName>
</protein>
<dbReference type="PIRSF" id="PIRSF029730">
    <property type="entry name" value="UCP029730"/>
    <property type="match status" value="1"/>
</dbReference>
<dbReference type="InterPro" id="IPR011227">
    <property type="entry name" value="UCP029730"/>
</dbReference>
<evidence type="ECO:0000313" key="1">
    <source>
        <dbReference type="EMBL" id="MEQ5842934.1"/>
    </source>
</evidence>
<evidence type="ECO:0000313" key="2">
    <source>
        <dbReference type="Proteomes" id="UP001469089"/>
    </source>
</evidence>
<proteinExistence type="predicted"/>
<keyword evidence="2" id="KW-1185">Reference proteome</keyword>
<dbReference type="Proteomes" id="UP001469089">
    <property type="component" value="Unassembled WGS sequence"/>
</dbReference>
<organism evidence="1 2">
    <name type="scientific">Paraburkholderia acidicola</name>
    <dbReference type="NCBI Taxonomy" id="1912599"/>
    <lineage>
        <taxon>Bacteria</taxon>
        <taxon>Pseudomonadati</taxon>
        <taxon>Pseudomonadota</taxon>
        <taxon>Betaproteobacteria</taxon>
        <taxon>Burkholderiales</taxon>
        <taxon>Burkholderiaceae</taxon>
        <taxon>Paraburkholderia</taxon>
    </lineage>
</organism>
<sequence>MYQVDVNFIPHSSPVCEAVNTNGAAQVLLVCEHASNEIFSEYRHLGLLGNDLKRHIAYDIGAADLTRALSKRLDAPAVLCGQSRLFIDCNRHPQDPSWIASESDGTDVPGNQAIELAERSRRAARVFHPFHRMTESLLDRWRLENKSPLIVPIHSFTPVLNGHNRPWHVGIVWRNSDLAAPLLEALRSETGIVVGDNEPYDGRQFCGYTIDRHAVPYDAKSVAIELRQDQISERSGVERWADILARCLMPLIPV</sequence>
<dbReference type="RefSeq" id="WP_349544682.1">
    <property type="nucleotide sequence ID" value="NZ_JAOALG010000002.1"/>
</dbReference>
<dbReference type="EMBL" id="JAOALG010000002">
    <property type="protein sequence ID" value="MEQ5842934.1"/>
    <property type="molecule type" value="Genomic_DNA"/>
</dbReference>
<dbReference type="SUPFAM" id="SSF53187">
    <property type="entry name" value="Zn-dependent exopeptidases"/>
    <property type="match status" value="1"/>
</dbReference>
<reference evidence="1 2" key="1">
    <citation type="journal article" date="2024" name="Chem. Sci.">
        <title>Discovery of a lagriamide polyketide by integrated genome mining, isotopic labeling, and untargeted metabolomics.</title>
        <authorList>
            <person name="Fergusson C.H."/>
            <person name="Saulog J."/>
            <person name="Paulo B.S."/>
            <person name="Wilson D.M."/>
            <person name="Liu D.Y."/>
            <person name="Morehouse N.J."/>
            <person name="Waterworth S."/>
            <person name="Barkei J."/>
            <person name="Gray C.A."/>
            <person name="Kwan J.C."/>
            <person name="Eustaquio A.S."/>
            <person name="Linington R.G."/>
        </authorList>
    </citation>
    <scope>NUCLEOTIDE SEQUENCE [LARGE SCALE GENOMIC DNA]</scope>
    <source>
        <strain evidence="1 2">RL17-338-BIF-B</strain>
    </source>
</reference>